<evidence type="ECO:0000259" key="2">
    <source>
        <dbReference type="Pfam" id="PF06580"/>
    </source>
</evidence>
<dbReference type="InterPro" id="IPR036890">
    <property type="entry name" value="HATPase_C_sf"/>
</dbReference>
<dbReference type="RefSeq" id="WP_191184299.1">
    <property type="nucleotide sequence ID" value="NZ_JACXAJ010000006.1"/>
</dbReference>
<dbReference type="PANTHER" id="PTHR34220">
    <property type="entry name" value="SENSOR HISTIDINE KINASE YPDA"/>
    <property type="match status" value="1"/>
</dbReference>
<keyword evidence="3" id="KW-0418">Kinase</keyword>
<feature type="transmembrane region" description="Helical" evidence="1">
    <location>
        <begin position="44"/>
        <end position="64"/>
    </location>
</feature>
<feature type="transmembrane region" description="Helical" evidence="1">
    <location>
        <begin position="12"/>
        <end position="32"/>
    </location>
</feature>
<keyword evidence="1" id="KW-0472">Membrane</keyword>
<keyword evidence="4" id="KW-1185">Reference proteome</keyword>
<dbReference type="GO" id="GO:0016301">
    <property type="term" value="F:kinase activity"/>
    <property type="evidence" value="ECO:0007669"/>
    <property type="project" value="UniProtKB-KW"/>
</dbReference>
<dbReference type="Proteomes" id="UP000625551">
    <property type="component" value="Unassembled WGS sequence"/>
</dbReference>
<keyword evidence="1" id="KW-1133">Transmembrane helix</keyword>
<feature type="transmembrane region" description="Helical" evidence="1">
    <location>
        <begin position="71"/>
        <end position="93"/>
    </location>
</feature>
<organism evidence="3 4">
    <name type="scientific">Pontibacter aquaedesilientis</name>
    <dbReference type="NCBI Taxonomy" id="2766980"/>
    <lineage>
        <taxon>Bacteria</taxon>
        <taxon>Pseudomonadati</taxon>
        <taxon>Bacteroidota</taxon>
        <taxon>Cytophagia</taxon>
        <taxon>Cytophagales</taxon>
        <taxon>Hymenobacteraceae</taxon>
        <taxon>Pontibacter</taxon>
    </lineage>
</organism>
<gene>
    <name evidence="3" type="ORF">H9Q13_13350</name>
</gene>
<dbReference type="Gene3D" id="3.30.565.10">
    <property type="entry name" value="Histidine kinase-like ATPase, C-terminal domain"/>
    <property type="match status" value="1"/>
</dbReference>
<reference evidence="3 4" key="1">
    <citation type="submission" date="2020-09" db="EMBL/GenBank/DDBJ databases">
        <title>Genome sequencing and assembly of Pontibacter sp.</title>
        <authorList>
            <person name="Chhetri G."/>
        </authorList>
    </citation>
    <scope>NUCLEOTIDE SEQUENCE [LARGE SCALE GENOMIC DNA]</scope>
    <source>
        <strain evidence="3 4">JH31</strain>
    </source>
</reference>
<keyword evidence="1" id="KW-0812">Transmembrane</keyword>
<dbReference type="InterPro" id="IPR010559">
    <property type="entry name" value="Sig_transdc_His_kin_internal"/>
</dbReference>
<evidence type="ECO:0000256" key="1">
    <source>
        <dbReference type="SAM" id="Phobius"/>
    </source>
</evidence>
<dbReference type="Pfam" id="PF06580">
    <property type="entry name" value="His_kinase"/>
    <property type="match status" value="1"/>
</dbReference>
<dbReference type="PANTHER" id="PTHR34220:SF7">
    <property type="entry name" value="SENSOR HISTIDINE KINASE YPDA"/>
    <property type="match status" value="1"/>
</dbReference>
<protein>
    <submittedName>
        <fullName evidence="3">Histidine kinase</fullName>
    </submittedName>
</protein>
<accession>A0ABR7XIN5</accession>
<proteinExistence type="predicted"/>
<dbReference type="InterPro" id="IPR050640">
    <property type="entry name" value="Bact_2-comp_sensor_kinase"/>
</dbReference>
<name>A0ABR7XIN5_9BACT</name>
<feature type="domain" description="Signal transduction histidine kinase internal region" evidence="2">
    <location>
        <begin position="155"/>
        <end position="234"/>
    </location>
</feature>
<sequence length="352" mass="40070">MQGVASQVRLMLLYLGWALLWSVVQVAVLWPTGFSRTLTAVDALLFNLLLAVGGYAMGTGLRYYQPSARQGAFLLGWSLGLAGICTLLFDLLLGQFLSGATDYLAFVDDTLPIRIAFGWLMLLLMLLLTWLWFYTRELQETEKRKAATEKLAREAELYNLRQQLQPHFLFNSLNSISALAGSRPEQARTMVQQLSDFLRGTLRKDNNQLVPLAEELKQLQLYLDIEKVRFGHRLQVEVEATEESQRMKLPVLLLQPVVENAIKYGLYDTVGETAIKVKATTEDGYLTITTQNPYDPATSQPRKGTGFGLDSIQRRLYLLYARQDLLRTSQQDHQFTTTIKIPQHYEKMPDNR</sequence>
<dbReference type="EMBL" id="JACXAJ010000006">
    <property type="protein sequence ID" value="MBD1398155.1"/>
    <property type="molecule type" value="Genomic_DNA"/>
</dbReference>
<evidence type="ECO:0000313" key="3">
    <source>
        <dbReference type="EMBL" id="MBD1398155.1"/>
    </source>
</evidence>
<keyword evidence="3" id="KW-0808">Transferase</keyword>
<comment type="caution">
    <text evidence="3">The sequence shown here is derived from an EMBL/GenBank/DDBJ whole genome shotgun (WGS) entry which is preliminary data.</text>
</comment>
<dbReference type="SUPFAM" id="SSF55874">
    <property type="entry name" value="ATPase domain of HSP90 chaperone/DNA topoisomerase II/histidine kinase"/>
    <property type="match status" value="1"/>
</dbReference>
<evidence type="ECO:0000313" key="4">
    <source>
        <dbReference type="Proteomes" id="UP000625551"/>
    </source>
</evidence>
<feature type="transmembrane region" description="Helical" evidence="1">
    <location>
        <begin position="113"/>
        <end position="135"/>
    </location>
</feature>